<protein>
    <submittedName>
        <fullName evidence="1">Uncharacterized protein</fullName>
    </submittedName>
</protein>
<keyword evidence="2" id="KW-1185">Reference proteome</keyword>
<evidence type="ECO:0000313" key="1">
    <source>
        <dbReference type="EMBL" id="MCI17261.1"/>
    </source>
</evidence>
<accession>A0A392PYT4</accession>
<organism evidence="1 2">
    <name type="scientific">Trifolium medium</name>
    <dbReference type="NCBI Taxonomy" id="97028"/>
    <lineage>
        <taxon>Eukaryota</taxon>
        <taxon>Viridiplantae</taxon>
        <taxon>Streptophyta</taxon>
        <taxon>Embryophyta</taxon>
        <taxon>Tracheophyta</taxon>
        <taxon>Spermatophyta</taxon>
        <taxon>Magnoliopsida</taxon>
        <taxon>eudicotyledons</taxon>
        <taxon>Gunneridae</taxon>
        <taxon>Pentapetalae</taxon>
        <taxon>rosids</taxon>
        <taxon>fabids</taxon>
        <taxon>Fabales</taxon>
        <taxon>Fabaceae</taxon>
        <taxon>Papilionoideae</taxon>
        <taxon>50 kb inversion clade</taxon>
        <taxon>NPAAA clade</taxon>
        <taxon>Hologalegina</taxon>
        <taxon>IRL clade</taxon>
        <taxon>Trifolieae</taxon>
        <taxon>Trifolium</taxon>
    </lineage>
</organism>
<dbReference type="EMBL" id="LXQA010104624">
    <property type="protein sequence ID" value="MCI17261.1"/>
    <property type="molecule type" value="Genomic_DNA"/>
</dbReference>
<feature type="non-terminal residue" evidence="1">
    <location>
        <position position="1"/>
    </location>
</feature>
<reference evidence="1 2" key="1">
    <citation type="journal article" date="2018" name="Front. Plant Sci.">
        <title>Red Clover (Trifolium pratense) and Zigzag Clover (T. medium) - A Picture of Genomic Similarities and Differences.</title>
        <authorList>
            <person name="Dluhosova J."/>
            <person name="Istvanek J."/>
            <person name="Nedelnik J."/>
            <person name="Repkova J."/>
        </authorList>
    </citation>
    <scope>NUCLEOTIDE SEQUENCE [LARGE SCALE GENOMIC DNA]</scope>
    <source>
        <strain evidence="2">cv. 10/8</strain>
        <tissue evidence="1">Leaf</tissue>
    </source>
</reference>
<evidence type="ECO:0000313" key="2">
    <source>
        <dbReference type="Proteomes" id="UP000265520"/>
    </source>
</evidence>
<comment type="caution">
    <text evidence="1">The sequence shown here is derived from an EMBL/GenBank/DDBJ whole genome shotgun (WGS) entry which is preliminary data.</text>
</comment>
<dbReference type="AlphaFoldDB" id="A0A392PYT4"/>
<proteinExistence type="predicted"/>
<sequence>GILAQQAELMLSDWRSCAGVMESIFCETKARLFTIDLILNGYNTSLNPIMMETL</sequence>
<name>A0A392PYT4_9FABA</name>
<dbReference type="Proteomes" id="UP000265520">
    <property type="component" value="Unassembled WGS sequence"/>
</dbReference>